<protein>
    <submittedName>
        <fullName evidence="6">Digeranylgeranylglyceryl phosphate synthase</fullName>
        <ecNumber evidence="6">2.5.1.42</ecNumber>
    </submittedName>
</protein>
<dbReference type="RefSeq" id="WP_048112909.1">
    <property type="nucleotide sequence ID" value="NZ_CP010070.1"/>
</dbReference>
<sequence>MNRFLRLFRLGNGIMGILGVIIGAFIAVGFDIGDHVLNLIIAGGVILAFIIGGNSINDYIDVEIDRTAHPERPLPRGEISPTTARNIGIAGLVVSCALSVAMLSIIVTAIVLIAAVLMISYELLLKQRGFIGNVVIAILTGMIFLFGGAVVNSLESNIIIAAMAALVSIGREIAKDIQDMESDEGRKTLPMAIGKKNAAMIGAVFFILGPVLSIWPIFDDMFGWLYYIVFIADALFIYSAFIIFRRADVSQKVAKYAMFIALIAFVLGVVW</sequence>
<dbReference type="AlphaFoldDB" id="A0A0A7LHG8"/>
<dbReference type="EMBL" id="CP010070">
    <property type="protein sequence ID" value="AIZ56961.1"/>
    <property type="molecule type" value="Genomic_DNA"/>
</dbReference>
<dbReference type="EC" id="2.5.1.42" evidence="6"/>
<evidence type="ECO:0000256" key="5">
    <source>
        <dbReference type="SAM" id="Phobius"/>
    </source>
</evidence>
<evidence type="ECO:0000256" key="1">
    <source>
        <dbReference type="ARBA" id="ARBA00004651"/>
    </source>
</evidence>
<evidence type="ECO:0000256" key="2">
    <source>
        <dbReference type="ARBA" id="ARBA00022692"/>
    </source>
</evidence>
<dbReference type="KEGG" id="mear:Mpt1_c10940"/>
<dbReference type="Gene3D" id="1.10.357.140">
    <property type="entry name" value="UbiA prenyltransferase"/>
    <property type="match status" value="1"/>
</dbReference>
<keyword evidence="6" id="KW-0808">Transferase</keyword>
<comment type="subcellular location">
    <subcellularLocation>
        <location evidence="1">Cell membrane</location>
        <topology evidence="1">Multi-pass membrane protein</topology>
    </subcellularLocation>
</comment>
<dbReference type="InterPro" id="IPR044878">
    <property type="entry name" value="UbiA_sf"/>
</dbReference>
<dbReference type="PANTHER" id="PTHR42723:SF1">
    <property type="entry name" value="CHLOROPHYLL SYNTHASE, CHLOROPLASTIC"/>
    <property type="match status" value="1"/>
</dbReference>
<dbReference type="InterPro" id="IPR050475">
    <property type="entry name" value="Prenyltransferase_related"/>
</dbReference>
<feature type="transmembrane region" description="Helical" evidence="5">
    <location>
        <begin position="12"/>
        <end position="30"/>
    </location>
</feature>
<organism evidence="6 7">
    <name type="scientific">Candidatus Methanoplasma termitum</name>
    <dbReference type="NCBI Taxonomy" id="1577791"/>
    <lineage>
        <taxon>Archaea</taxon>
        <taxon>Methanobacteriati</taxon>
        <taxon>Thermoplasmatota</taxon>
        <taxon>Thermoplasmata</taxon>
        <taxon>Methanomassiliicoccales</taxon>
        <taxon>Methanomassiliicoccaceae</taxon>
        <taxon>Candidatus Methanoplasma</taxon>
    </lineage>
</organism>
<evidence type="ECO:0000313" key="6">
    <source>
        <dbReference type="EMBL" id="AIZ56961.1"/>
    </source>
</evidence>
<dbReference type="GO" id="GO:0047295">
    <property type="term" value="F:geranylgeranylglycerol-phosphate geranylgeranyltransferase activity"/>
    <property type="evidence" value="ECO:0007669"/>
    <property type="project" value="UniProtKB-EC"/>
</dbReference>
<evidence type="ECO:0000256" key="3">
    <source>
        <dbReference type="ARBA" id="ARBA00022989"/>
    </source>
</evidence>
<dbReference type="PANTHER" id="PTHR42723">
    <property type="entry name" value="CHLOROPHYLL SYNTHASE"/>
    <property type="match status" value="1"/>
</dbReference>
<evidence type="ECO:0000256" key="4">
    <source>
        <dbReference type="ARBA" id="ARBA00023136"/>
    </source>
</evidence>
<feature type="transmembrane region" description="Helical" evidence="5">
    <location>
        <begin position="37"/>
        <end position="56"/>
    </location>
</feature>
<dbReference type="InterPro" id="IPR000537">
    <property type="entry name" value="UbiA_prenyltransferase"/>
</dbReference>
<feature type="transmembrane region" description="Helical" evidence="5">
    <location>
        <begin position="253"/>
        <end position="270"/>
    </location>
</feature>
<keyword evidence="4 5" id="KW-0472">Membrane</keyword>
<dbReference type="GO" id="GO:0005886">
    <property type="term" value="C:plasma membrane"/>
    <property type="evidence" value="ECO:0007669"/>
    <property type="project" value="UniProtKB-SubCell"/>
</dbReference>
<gene>
    <name evidence="6" type="ORF">Mpt1_c10940</name>
</gene>
<keyword evidence="3 5" id="KW-1133">Transmembrane helix</keyword>
<dbReference type="GeneID" id="24818756"/>
<dbReference type="Proteomes" id="UP000030787">
    <property type="component" value="Chromosome"/>
</dbReference>
<feature type="transmembrane region" description="Helical" evidence="5">
    <location>
        <begin position="224"/>
        <end position="244"/>
    </location>
</feature>
<reference evidence="6 7" key="1">
    <citation type="journal article" date="2014" name="Appl. Environ. Microbiol.">
        <title>Comparative Genome Analysis of 'Candidatus Methanoplasma termitum' Indicates a New Mode of Energy Metabolism in the Seventh Order of Methanogens.</title>
        <authorList>
            <person name="Lang K."/>
            <person name="Schuldes J."/>
            <person name="Klingl A."/>
            <person name="Poehlein A."/>
            <person name="Daniel R."/>
            <person name="Brune A."/>
        </authorList>
    </citation>
    <scope>NUCLEOTIDE SEQUENCE [LARGE SCALE GENOMIC DNA]</scope>
    <source>
        <strain evidence="7">Mpt1</strain>
    </source>
</reference>
<evidence type="ECO:0000313" key="7">
    <source>
        <dbReference type="Proteomes" id="UP000030787"/>
    </source>
</evidence>
<dbReference type="Pfam" id="PF01040">
    <property type="entry name" value="UbiA"/>
    <property type="match status" value="1"/>
</dbReference>
<dbReference type="Gene3D" id="1.20.120.1780">
    <property type="entry name" value="UbiA prenyltransferase"/>
    <property type="match status" value="1"/>
</dbReference>
<accession>A0A0A7LHG8</accession>
<keyword evidence="2 5" id="KW-0812">Transmembrane</keyword>
<feature type="transmembrane region" description="Helical" evidence="5">
    <location>
        <begin position="130"/>
        <end position="151"/>
    </location>
</feature>
<dbReference type="STRING" id="1577791.Mpt1_c10940"/>
<feature type="transmembrane region" description="Helical" evidence="5">
    <location>
        <begin position="87"/>
        <end position="118"/>
    </location>
</feature>
<keyword evidence="7" id="KW-1185">Reference proteome</keyword>
<dbReference type="OrthoDB" id="11851at2157"/>
<proteinExistence type="predicted"/>
<dbReference type="CDD" id="cd13961">
    <property type="entry name" value="PT_UbiA_DGGGPS"/>
    <property type="match status" value="1"/>
</dbReference>
<name>A0A0A7LHG8_9ARCH</name>
<feature type="transmembrane region" description="Helical" evidence="5">
    <location>
        <begin position="198"/>
        <end position="218"/>
    </location>
</feature>
<dbReference type="HOGENOM" id="CLU_073311_1_1_2"/>